<evidence type="ECO:0000313" key="2">
    <source>
        <dbReference type="EMBL" id="WQG84534.1"/>
    </source>
</evidence>
<gene>
    <name evidence="2" type="ORF">SR900_08650</name>
</gene>
<organism evidence="2 3">
    <name type="scientific">Kangiella aquimarina</name>
    <dbReference type="NCBI Taxonomy" id="261965"/>
    <lineage>
        <taxon>Bacteria</taxon>
        <taxon>Pseudomonadati</taxon>
        <taxon>Pseudomonadota</taxon>
        <taxon>Gammaproteobacteria</taxon>
        <taxon>Kangiellales</taxon>
        <taxon>Kangiellaceae</taxon>
        <taxon>Kangiella</taxon>
    </lineage>
</organism>
<dbReference type="EMBL" id="CP140158">
    <property type="protein sequence ID" value="WQG84534.1"/>
    <property type="molecule type" value="Genomic_DNA"/>
</dbReference>
<reference evidence="2 3" key="1">
    <citation type="submission" date="2023-11" db="EMBL/GenBank/DDBJ databases">
        <title>MicrobeMod: A computational toolkit for identifying prokaryotic methylation and restriction-modification with nanopore sequencing.</title>
        <authorList>
            <person name="Crits-Christoph A."/>
            <person name="Kang S.C."/>
            <person name="Lee H."/>
            <person name="Ostrov N."/>
        </authorList>
    </citation>
    <scope>NUCLEOTIDE SEQUENCE [LARGE SCALE GENOMIC DNA]</scope>
    <source>
        <strain evidence="2 3">DSMZ 16071</strain>
    </source>
</reference>
<keyword evidence="3" id="KW-1185">Reference proteome</keyword>
<dbReference type="RefSeq" id="WP_018625007.1">
    <property type="nucleotide sequence ID" value="NZ_CP140158.1"/>
</dbReference>
<feature type="chain" id="PRO_5047235557" evidence="1">
    <location>
        <begin position="18"/>
        <end position="137"/>
    </location>
</feature>
<evidence type="ECO:0000256" key="1">
    <source>
        <dbReference type="SAM" id="SignalP"/>
    </source>
</evidence>
<protein>
    <submittedName>
        <fullName evidence="2">Uncharacterized protein</fullName>
    </submittedName>
</protein>
<name>A0ABZ0X2D6_9GAMM</name>
<accession>A0ABZ0X2D6</accession>
<proteinExistence type="predicted"/>
<keyword evidence="1" id="KW-0732">Signal</keyword>
<sequence>MKLLFCCLLFMVGISQAGEKAFIKIDLGDPIITEMVLENLKGKSIDYIQEDNNIILVDKEMMPQFEKIYNESIQKIIPAERTQTINSKLLENYKEELIKADIKFKQVELEGHVYLLLDRAEDFMESNIIKYQLYEDM</sequence>
<feature type="signal peptide" evidence="1">
    <location>
        <begin position="1"/>
        <end position="17"/>
    </location>
</feature>
<dbReference type="Proteomes" id="UP001324185">
    <property type="component" value="Chromosome"/>
</dbReference>
<evidence type="ECO:0000313" key="3">
    <source>
        <dbReference type="Proteomes" id="UP001324185"/>
    </source>
</evidence>